<evidence type="ECO:0000259" key="8">
    <source>
        <dbReference type="PROSITE" id="PS50893"/>
    </source>
</evidence>
<dbReference type="InterPro" id="IPR027417">
    <property type="entry name" value="P-loop_NTPase"/>
</dbReference>
<dbReference type="Pfam" id="PF08352">
    <property type="entry name" value="oligo_HPY"/>
    <property type="match status" value="2"/>
</dbReference>
<feature type="domain" description="ABC transporter" evidence="8">
    <location>
        <begin position="292"/>
        <end position="543"/>
    </location>
</feature>
<dbReference type="InterPro" id="IPR003439">
    <property type="entry name" value="ABC_transporter-like_ATP-bd"/>
</dbReference>
<dbReference type="PANTHER" id="PTHR43297">
    <property type="entry name" value="OLIGOPEPTIDE TRANSPORT ATP-BINDING PROTEIN APPD"/>
    <property type="match status" value="1"/>
</dbReference>
<evidence type="ECO:0000256" key="5">
    <source>
        <dbReference type="ARBA" id="ARBA00022741"/>
    </source>
</evidence>
<evidence type="ECO:0000256" key="4">
    <source>
        <dbReference type="ARBA" id="ARBA00022475"/>
    </source>
</evidence>
<name>A0ABR6L4S6_9HYPH</name>
<dbReference type="InterPro" id="IPR017871">
    <property type="entry name" value="ABC_transporter-like_CS"/>
</dbReference>
<dbReference type="PANTHER" id="PTHR43297:SF2">
    <property type="entry name" value="DIPEPTIDE TRANSPORT ATP-BINDING PROTEIN DPPD"/>
    <property type="match status" value="1"/>
</dbReference>
<keyword evidence="4" id="KW-1003">Cell membrane</keyword>
<evidence type="ECO:0000256" key="1">
    <source>
        <dbReference type="ARBA" id="ARBA00004417"/>
    </source>
</evidence>
<keyword evidence="5" id="KW-0547">Nucleotide-binding</keyword>
<dbReference type="InterPro" id="IPR050388">
    <property type="entry name" value="ABC_Ni/Peptide_Import"/>
</dbReference>
<dbReference type="NCBIfam" id="NF008453">
    <property type="entry name" value="PRK11308.1"/>
    <property type="match status" value="2"/>
</dbReference>
<accession>A0ABR6L4S6</accession>
<comment type="subcellular location">
    <subcellularLocation>
        <location evidence="1">Cell inner membrane</location>
        <topology evidence="1">Peripheral membrane protein</topology>
    </subcellularLocation>
</comment>
<feature type="domain" description="ABC transporter" evidence="8">
    <location>
        <begin position="26"/>
        <end position="273"/>
    </location>
</feature>
<dbReference type="NCBIfam" id="NF007739">
    <property type="entry name" value="PRK10419.1"/>
    <property type="match status" value="2"/>
</dbReference>
<protein>
    <submittedName>
        <fullName evidence="9">Oligopeptide transport system ATP-binding protein</fullName>
    </submittedName>
</protein>
<dbReference type="EMBL" id="JACHOT010000003">
    <property type="protein sequence ID" value="MBB4650986.1"/>
    <property type="molecule type" value="Genomic_DNA"/>
</dbReference>
<gene>
    <name evidence="9" type="ORF">GGQ99_002749</name>
</gene>
<evidence type="ECO:0000256" key="2">
    <source>
        <dbReference type="ARBA" id="ARBA00005417"/>
    </source>
</evidence>
<dbReference type="SMART" id="SM00382">
    <property type="entry name" value="AAA"/>
    <property type="match status" value="2"/>
</dbReference>
<dbReference type="PROSITE" id="PS50893">
    <property type="entry name" value="ABC_TRANSPORTER_2"/>
    <property type="match status" value="2"/>
</dbReference>
<evidence type="ECO:0000313" key="9">
    <source>
        <dbReference type="EMBL" id="MBB4650986.1"/>
    </source>
</evidence>
<comment type="caution">
    <text evidence="9">The sequence shown here is derived from an EMBL/GenBank/DDBJ whole genome shotgun (WGS) entry which is preliminary data.</text>
</comment>
<keyword evidence="3" id="KW-0813">Transport</keyword>
<dbReference type="GO" id="GO:0005524">
    <property type="term" value="F:ATP binding"/>
    <property type="evidence" value="ECO:0007669"/>
    <property type="project" value="UniProtKB-KW"/>
</dbReference>
<keyword evidence="10" id="KW-1185">Reference proteome</keyword>
<evidence type="ECO:0000313" key="10">
    <source>
        <dbReference type="Proteomes" id="UP000539538"/>
    </source>
</evidence>
<reference evidence="9 10" key="1">
    <citation type="submission" date="2020-08" db="EMBL/GenBank/DDBJ databases">
        <title>Genomic Encyclopedia of Type Strains, Phase IV (KMG-IV): sequencing the most valuable type-strain genomes for metagenomic binning, comparative biology and taxonomic classification.</title>
        <authorList>
            <person name="Goeker M."/>
        </authorList>
    </citation>
    <scope>NUCLEOTIDE SEQUENCE [LARGE SCALE GENOMIC DNA]</scope>
    <source>
        <strain evidence="9 10">DSM 7050</strain>
    </source>
</reference>
<dbReference type="InterPro" id="IPR013563">
    <property type="entry name" value="Oligopep_ABC_C"/>
</dbReference>
<dbReference type="Proteomes" id="UP000539538">
    <property type="component" value="Unassembled WGS sequence"/>
</dbReference>
<evidence type="ECO:0000256" key="7">
    <source>
        <dbReference type="ARBA" id="ARBA00023136"/>
    </source>
</evidence>
<dbReference type="Gene3D" id="3.40.50.300">
    <property type="entry name" value="P-loop containing nucleotide triphosphate hydrolases"/>
    <property type="match status" value="2"/>
</dbReference>
<dbReference type="CDD" id="cd03257">
    <property type="entry name" value="ABC_NikE_OppD_transporters"/>
    <property type="match status" value="2"/>
</dbReference>
<keyword evidence="6 9" id="KW-0067">ATP-binding</keyword>
<sequence length="561" mass="61707">MMNSTITDTRANSVEMAEVPDMVLSVRGLTVNFTTPDGTVSAVKGIDLDVRAGETLAVVGESGSGKSQSMMGIMGLLAANGRVSGSARYRGRELIGASEAELNKVRGARISMIFQEPMTSLDPLYTIGRQIAEPIVYHRGCSFSAARKQVLELLELVGIPEPERRIDSYPHEMSGGQRQRVMIAMALANEPDLLIADEPTTALDVTIQAQILELLGSLQRRFGMAIVLITHDLGVVRHFAERVMVMRNGEVVEQGSRSDIFERPQADYTRMLLDAEPSGRKEAPSASAPVILEAKDVVVDFGRRRRFSSPKFNPILRAVDHISLQLRQGQTIGIVGESGSGKSTLGRALLRLVPSTGVYRFDDQDISNFDKAAMRPLRRRLQLVFQDPYGSLSPRLTVGEIITEGLRIHEPSLDKAERDRRAILALAEVGLDPTARNRYPHEFSGGQRQRLAIARAMIIKPSVVILDEPTSALDRSVQGQVIELLRTLQLTHGLSYVFISHDLSVIRAISDYVVVMKRGRIVEEGTTQAIFEKPCEPYTRTLIGAALNLKAVDDEADCTTR</sequence>
<dbReference type="InterPro" id="IPR003593">
    <property type="entry name" value="AAA+_ATPase"/>
</dbReference>
<comment type="similarity">
    <text evidence="2">Belongs to the ABC transporter superfamily.</text>
</comment>
<proteinExistence type="inferred from homology"/>
<organism evidence="9 10">
    <name type="scientific">Aminobacter niigataensis</name>
    <dbReference type="NCBI Taxonomy" id="83265"/>
    <lineage>
        <taxon>Bacteria</taxon>
        <taxon>Pseudomonadati</taxon>
        <taxon>Pseudomonadota</taxon>
        <taxon>Alphaproteobacteria</taxon>
        <taxon>Hyphomicrobiales</taxon>
        <taxon>Phyllobacteriaceae</taxon>
        <taxon>Aminobacter</taxon>
    </lineage>
</organism>
<keyword evidence="7" id="KW-0472">Membrane</keyword>
<evidence type="ECO:0000256" key="6">
    <source>
        <dbReference type="ARBA" id="ARBA00022840"/>
    </source>
</evidence>
<dbReference type="SUPFAM" id="SSF52540">
    <property type="entry name" value="P-loop containing nucleoside triphosphate hydrolases"/>
    <property type="match status" value="2"/>
</dbReference>
<evidence type="ECO:0000256" key="3">
    <source>
        <dbReference type="ARBA" id="ARBA00022448"/>
    </source>
</evidence>
<dbReference type="Pfam" id="PF00005">
    <property type="entry name" value="ABC_tran"/>
    <property type="match status" value="2"/>
</dbReference>
<dbReference type="PROSITE" id="PS00211">
    <property type="entry name" value="ABC_TRANSPORTER_1"/>
    <property type="match status" value="2"/>
</dbReference>